<dbReference type="EMBL" id="LMBR01000231">
    <property type="protein sequence ID" value="KUL20427.1"/>
    <property type="molecule type" value="Genomic_DNA"/>
</dbReference>
<dbReference type="AlphaFoldDB" id="A0A117MJ85"/>
<evidence type="ECO:0000313" key="2">
    <source>
        <dbReference type="EMBL" id="KUL20427.1"/>
    </source>
</evidence>
<proteinExistence type="predicted"/>
<organism evidence="2 3">
    <name type="scientific">Chlorobium limicola</name>
    <dbReference type="NCBI Taxonomy" id="1092"/>
    <lineage>
        <taxon>Bacteria</taxon>
        <taxon>Pseudomonadati</taxon>
        <taxon>Chlorobiota</taxon>
        <taxon>Chlorobiia</taxon>
        <taxon>Chlorobiales</taxon>
        <taxon>Chlorobiaceae</taxon>
        <taxon>Chlorobium/Pelodictyon group</taxon>
        <taxon>Chlorobium</taxon>
    </lineage>
</organism>
<evidence type="ECO:0000313" key="3">
    <source>
        <dbReference type="Proteomes" id="UP000053937"/>
    </source>
</evidence>
<evidence type="ECO:0000256" key="1">
    <source>
        <dbReference type="SAM" id="MobiDB-lite"/>
    </source>
</evidence>
<keyword evidence="3" id="KW-1185">Reference proteome</keyword>
<protein>
    <submittedName>
        <fullName evidence="2">Uncharacterized protein</fullName>
    </submittedName>
</protein>
<gene>
    <name evidence="2" type="ORF">ASB62_09050</name>
</gene>
<feature type="region of interest" description="Disordered" evidence="1">
    <location>
        <begin position="1"/>
        <end position="71"/>
    </location>
</feature>
<accession>A0A117MJ85</accession>
<reference evidence="2 3" key="1">
    <citation type="submission" date="2015-10" db="EMBL/GenBank/DDBJ databases">
        <title>Draft Genome Sequence of Chlorobium limicola strain Frasassi Growing under Artificial Lighting in the Frasassi Cave System.</title>
        <authorList>
            <person name="Mansor M."/>
            <person name="Macalady J."/>
        </authorList>
    </citation>
    <scope>NUCLEOTIDE SEQUENCE [LARGE SCALE GENOMIC DNA]</scope>
    <source>
        <strain evidence="2 3">Frasassi</strain>
    </source>
</reference>
<comment type="caution">
    <text evidence="2">The sequence shown here is derived from an EMBL/GenBank/DDBJ whole genome shotgun (WGS) entry which is preliminary data.</text>
</comment>
<dbReference type="Proteomes" id="UP000053937">
    <property type="component" value="Unassembled WGS sequence"/>
</dbReference>
<name>A0A117MJ85_CHLLI</name>
<sequence>MDGQLGDELGVSRPGEFHPQPLAEPDVNVSAHPAPIIQPLRELSGGTQGRELRDVRYGNSGTGELRGNSGT</sequence>